<sequence>MAQIHAFIRHNLGEAAAHRTSLNKLFRAEGHRDRLVPRAPYEAVPA</sequence>
<reference evidence="1 2" key="1">
    <citation type="submission" date="2020-08" db="EMBL/GenBank/DDBJ databases">
        <title>Sequencing the genomes of 1000 actinobacteria strains.</title>
        <authorList>
            <person name="Klenk H.-P."/>
        </authorList>
    </citation>
    <scope>NUCLEOTIDE SEQUENCE [LARGE SCALE GENOMIC DNA]</scope>
    <source>
        <strain evidence="1 2">DSM 45913</strain>
    </source>
</reference>
<proteinExistence type="predicted"/>
<evidence type="ECO:0000313" key="1">
    <source>
        <dbReference type="EMBL" id="MBB6344329.1"/>
    </source>
</evidence>
<keyword evidence="2" id="KW-1185">Reference proteome</keyword>
<protein>
    <submittedName>
        <fullName evidence="1">Uncharacterized protein</fullName>
    </submittedName>
</protein>
<dbReference type="Proteomes" id="UP000583800">
    <property type="component" value="Unassembled WGS sequence"/>
</dbReference>
<dbReference type="EMBL" id="JACHJB010000001">
    <property type="protein sequence ID" value="MBB6344329.1"/>
    <property type="molecule type" value="Genomic_DNA"/>
</dbReference>
<dbReference type="RefSeq" id="WP_185082466.1">
    <property type="nucleotide sequence ID" value="NZ_JACHJB010000001.1"/>
</dbReference>
<organism evidence="1 2">
    <name type="scientific">Nonomuraea muscovyensis</name>
    <dbReference type="NCBI Taxonomy" id="1124761"/>
    <lineage>
        <taxon>Bacteria</taxon>
        <taxon>Bacillati</taxon>
        <taxon>Actinomycetota</taxon>
        <taxon>Actinomycetes</taxon>
        <taxon>Streptosporangiales</taxon>
        <taxon>Streptosporangiaceae</taxon>
        <taxon>Nonomuraea</taxon>
    </lineage>
</organism>
<accession>A0A7X0EWH5</accession>
<comment type="caution">
    <text evidence="1">The sequence shown here is derived from an EMBL/GenBank/DDBJ whole genome shotgun (WGS) entry which is preliminary data.</text>
</comment>
<evidence type="ECO:0000313" key="2">
    <source>
        <dbReference type="Proteomes" id="UP000583800"/>
    </source>
</evidence>
<name>A0A7X0EWH5_9ACTN</name>
<gene>
    <name evidence="1" type="ORF">FHU36_000838</name>
</gene>
<dbReference type="AlphaFoldDB" id="A0A7X0EWH5"/>